<evidence type="ECO:0000313" key="1">
    <source>
        <dbReference type="EMBL" id="ACU17185.1"/>
    </source>
</evidence>
<name>C6T5Z3_SOYBN</name>
<organism evidence="1">
    <name type="scientific">Glycine max</name>
    <name type="common">Soybean</name>
    <name type="synonym">Glycine hispida</name>
    <dbReference type="NCBI Taxonomy" id="3847"/>
    <lineage>
        <taxon>Eukaryota</taxon>
        <taxon>Viridiplantae</taxon>
        <taxon>Streptophyta</taxon>
        <taxon>Embryophyta</taxon>
        <taxon>Tracheophyta</taxon>
        <taxon>Spermatophyta</taxon>
        <taxon>Magnoliopsida</taxon>
        <taxon>eudicotyledons</taxon>
        <taxon>Gunneridae</taxon>
        <taxon>Pentapetalae</taxon>
        <taxon>rosids</taxon>
        <taxon>fabids</taxon>
        <taxon>Fabales</taxon>
        <taxon>Fabaceae</taxon>
        <taxon>Papilionoideae</taxon>
        <taxon>50 kb inversion clade</taxon>
        <taxon>NPAAA clade</taxon>
        <taxon>indigoferoid/millettioid clade</taxon>
        <taxon>Phaseoleae</taxon>
        <taxon>Glycine</taxon>
        <taxon>Glycine subgen. Soja</taxon>
    </lineage>
</organism>
<dbReference type="AlphaFoldDB" id="C6T5Z3"/>
<accession>C6T5Z3</accession>
<sequence length="52" mass="6226">MQPITRDICTFYITYIIHYYFLTNILPKGGCEEENYHQPMMHSPSFYSSQCL</sequence>
<protein>
    <submittedName>
        <fullName evidence="1">Uncharacterized protein</fullName>
    </submittedName>
</protein>
<proteinExistence type="evidence at transcript level"/>
<dbReference type="EMBL" id="BT092857">
    <property type="protein sequence ID" value="ACU17185.1"/>
    <property type="molecule type" value="mRNA"/>
</dbReference>
<reference evidence="1" key="1">
    <citation type="submission" date="2009-08" db="EMBL/GenBank/DDBJ databases">
        <authorList>
            <person name="Cheung F."/>
            <person name="Xiao Y."/>
            <person name="Chan A."/>
            <person name="Moskal W."/>
            <person name="Town C.D."/>
        </authorList>
    </citation>
    <scope>NUCLEOTIDE SEQUENCE</scope>
</reference>